<sequence length="290" mass="33706">MIGYGAFCDYFFTQKRYLDLAEKKQWVLAQDGGDYDYAVLGSSRAYGAFDMNMLDSLTGMSGINLASNGSGFKDNLLVLNLFLQNNTIDKLFLQVDLGSLNSKESFSNEFHAFTFLPYWEDSIVQKVLRNDIPALDNRLTSLIPQWRYFYFNKYFSPKEVLRRAELSDSQTDLYTEVKGGMQSTSIKNQKLNSEFQLYPQPHKVDSLDLSYLSEILSLSNSKNIQTTLFVAPRYQSDHKYLQSVMQQFPYPIVFPLEFDESDQNLFQDQGHLNEYGRFFYSNEFYKKILD</sequence>
<dbReference type="Proteomes" id="UP001157915">
    <property type="component" value="Unassembled WGS sequence"/>
</dbReference>
<proteinExistence type="predicted"/>
<protein>
    <submittedName>
        <fullName evidence="1">Uncharacterized protein</fullName>
    </submittedName>
</protein>
<gene>
    <name evidence="1" type="ORF">SAMN06265367_10339</name>
</gene>
<dbReference type="EMBL" id="FXUA01000003">
    <property type="protein sequence ID" value="SMP19850.1"/>
    <property type="molecule type" value="Genomic_DNA"/>
</dbReference>
<evidence type="ECO:0000313" key="2">
    <source>
        <dbReference type="Proteomes" id="UP001157915"/>
    </source>
</evidence>
<keyword evidence="2" id="KW-1185">Reference proteome</keyword>
<reference evidence="1 2" key="1">
    <citation type="submission" date="2017-05" db="EMBL/GenBank/DDBJ databases">
        <authorList>
            <person name="Varghese N."/>
            <person name="Submissions S."/>
        </authorList>
    </citation>
    <scope>NUCLEOTIDE SEQUENCE [LARGE SCALE GENOMIC DNA]</scope>
    <source>
        <strain evidence="1 2">DSM 15360</strain>
    </source>
</reference>
<name>A0ABY1NXZ9_9BACT</name>
<organism evidence="1 2">
    <name type="scientific">Algoriphagus winogradskyi</name>
    <dbReference type="NCBI Taxonomy" id="237017"/>
    <lineage>
        <taxon>Bacteria</taxon>
        <taxon>Pseudomonadati</taxon>
        <taxon>Bacteroidota</taxon>
        <taxon>Cytophagia</taxon>
        <taxon>Cytophagales</taxon>
        <taxon>Cyclobacteriaceae</taxon>
        <taxon>Algoriphagus</taxon>
    </lineage>
</organism>
<accession>A0ABY1NXZ9</accession>
<comment type="caution">
    <text evidence="1">The sequence shown here is derived from an EMBL/GenBank/DDBJ whole genome shotgun (WGS) entry which is preliminary data.</text>
</comment>
<evidence type="ECO:0000313" key="1">
    <source>
        <dbReference type="EMBL" id="SMP19850.1"/>
    </source>
</evidence>